<proteinExistence type="predicted"/>
<sequence>MEVGKLMELKILSISLDKFDEGTEKALLQSLCGLRRLRNLRIDFWLCESTMIWEGWDHWEPPPQLREFCIFDVELARLPAWVNSMCVPYLSELRLDVVVAMEARDLDIALTFLQGAMPMLTELELLPWESKYWAASDVGLGHLPLLNRVLVFLDCEGATGRQVEEEEAAWRRMVNAHPNRPSILVHRLREGWMKRDEDDDDEEISAKDHVDGNGADGNSAYTGQEVLHLRVACIPI</sequence>
<dbReference type="Pfam" id="PF23598">
    <property type="entry name" value="LRR_14"/>
    <property type="match status" value="1"/>
</dbReference>
<reference evidence="4" key="1">
    <citation type="journal article" date="2009" name="Rice">
        <title>De Novo Next Generation Sequencing of Plant Genomes.</title>
        <authorList>
            <person name="Rounsley S."/>
            <person name="Marri P.R."/>
            <person name="Yu Y."/>
            <person name="He R."/>
            <person name="Sisneros N."/>
            <person name="Goicoechea J.L."/>
            <person name="Lee S.J."/>
            <person name="Angelova A."/>
            <person name="Kudrna D."/>
            <person name="Luo M."/>
            <person name="Affourtit J."/>
            <person name="Desany B."/>
            <person name="Knight J."/>
            <person name="Niazi F."/>
            <person name="Egholm M."/>
            <person name="Wing R.A."/>
        </authorList>
    </citation>
    <scope>NUCLEOTIDE SEQUENCE [LARGE SCALE GENOMIC DNA]</scope>
    <source>
        <strain evidence="4">cv. IRGC 105608</strain>
    </source>
</reference>
<dbReference type="SUPFAM" id="SSF52047">
    <property type="entry name" value="RNI-like"/>
    <property type="match status" value="1"/>
</dbReference>
<protein>
    <recommendedName>
        <fullName evidence="3">Disease resistance R13L4/SHOC-2-like LRR domain-containing protein</fullName>
    </recommendedName>
</protein>
<dbReference type="HOGENOM" id="CLU_074935_0_0_1"/>
<reference evidence="4" key="2">
    <citation type="submission" date="2015-03" db="UniProtKB">
        <authorList>
            <consortium name="EnsemblPlants"/>
        </authorList>
    </citation>
    <scope>IDENTIFICATION</scope>
</reference>
<dbReference type="STRING" id="65489.A0A0D3HNI6"/>
<dbReference type="PaxDb" id="65489-OBART11G18450.1"/>
<dbReference type="AlphaFoldDB" id="A0A0D3HNI6"/>
<feature type="domain" description="Disease resistance R13L4/SHOC-2-like LRR" evidence="3">
    <location>
        <begin position="2"/>
        <end position="108"/>
    </location>
</feature>
<dbReference type="InterPro" id="IPR055414">
    <property type="entry name" value="LRR_R13L4/SHOC2-like"/>
</dbReference>
<name>A0A0D3HNI6_9ORYZ</name>
<evidence type="ECO:0000259" key="3">
    <source>
        <dbReference type="Pfam" id="PF23598"/>
    </source>
</evidence>
<dbReference type="Gramene" id="OBART11G18450.1">
    <property type="protein sequence ID" value="OBART11G18450.1"/>
    <property type="gene ID" value="OBART11G18450"/>
</dbReference>
<evidence type="ECO:0000313" key="4">
    <source>
        <dbReference type="EnsemblPlants" id="OBART11G18450.1"/>
    </source>
</evidence>
<feature type="region of interest" description="Disordered" evidence="2">
    <location>
        <begin position="196"/>
        <end position="218"/>
    </location>
</feature>
<evidence type="ECO:0000313" key="5">
    <source>
        <dbReference type="Proteomes" id="UP000026960"/>
    </source>
</evidence>
<dbReference type="EnsemblPlants" id="OBART11G18450.1">
    <property type="protein sequence ID" value="OBART11G18450.1"/>
    <property type="gene ID" value="OBART11G18450"/>
</dbReference>
<accession>A0A0D3HNI6</accession>
<evidence type="ECO:0000256" key="1">
    <source>
        <dbReference type="ARBA" id="ARBA00022737"/>
    </source>
</evidence>
<organism evidence="4">
    <name type="scientific">Oryza barthii</name>
    <dbReference type="NCBI Taxonomy" id="65489"/>
    <lineage>
        <taxon>Eukaryota</taxon>
        <taxon>Viridiplantae</taxon>
        <taxon>Streptophyta</taxon>
        <taxon>Embryophyta</taxon>
        <taxon>Tracheophyta</taxon>
        <taxon>Spermatophyta</taxon>
        <taxon>Magnoliopsida</taxon>
        <taxon>Liliopsida</taxon>
        <taxon>Poales</taxon>
        <taxon>Poaceae</taxon>
        <taxon>BOP clade</taxon>
        <taxon>Oryzoideae</taxon>
        <taxon>Oryzeae</taxon>
        <taxon>Oryzinae</taxon>
        <taxon>Oryza</taxon>
    </lineage>
</organism>
<dbReference type="Proteomes" id="UP000026960">
    <property type="component" value="Chromosome 11"/>
</dbReference>
<keyword evidence="5" id="KW-1185">Reference proteome</keyword>
<evidence type="ECO:0000256" key="2">
    <source>
        <dbReference type="SAM" id="MobiDB-lite"/>
    </source>
</evidence>
<keyword evidence="1" id="KW-0677">Repeat</keyword>